<dbReference type="Proteomes" id="UP000694397">
    <property type="component" value="Chromosome 14"/>
</dbReference>
<reference evidence="1 2" key="1">
    <citation type="submission" date="2019-04" db="EMBL/GenBank/DDBJ databases">
        <authorList>
            <consortium name="Wellcome Sanger Institute Data Sharing"/>
        </authorList>
    </citation>
    <scope>NUCLEOTIDE SEQUENCE [LARGE SCALE GENOMIC DNA]</scope>
</reference>
<dbReference type="Ensembl" id="ENSSFOT00015055961.1">
    <property type="protein sequence ID" value="ENSSFOP00015072530.1"/>
    <property type="gene ID" value="ENSSFOG00015028616.1"/>
</dbReference>
<evidence type="ECO:0000313" key="2">
    <source>
        <dbReference type="Proteomes" id="UP000694397"/>
    </source>
</evidence>
<accession>A0A8C9WF10</accession>
<reference evidence="1" key="3">
    <citation type="submission" date="2025-09" db="UniProtKB">
        <authorList>
            <consortium name="Ensembl"/>
        </authorList>
    </citation>
    <scope>IDENTIFICATION</scope>
</reference>
<organism evidence="1 2">
    <name type="scientific">Scleropages formosus</name>
    <name type="common">Asian bonytongue</name>
    <name type="synonym">Osteoglossum formosum</name>
    <dbReference type="NCBI Taxonomy" id="113540"/>
    <lineage>
        <taxon>Eukaryota</taxon>
        <taxon>Metazoa</taxon>
        <taxon>Chordata</taxon>
        <taxon>Craniata</taxon>
        <taxon>Vertebrata</taxon>
        <taxon>Euteleostomi</taxon>
        <taxon>Actinopterygii</taxon>
        <taxon>Neopterygii</taxon>
        <taxon>Teleostei</taxon>
        <taxon>Osteoglossocephala</taxon>
        <taxon>Osteoglossomorpha</taxon>
        <taxon>Osteoglossiformes</taxon>
        <taxon>Osteoglossidae</taxon>
        <taxon>Scleropages</taxon>
    </lineage>
</organism>
<proteinExistence type="predicted"/>
<protein>
    <submittedName>
        <fullName evidence="1">Uncharacterized protein</fullName>
    </submittedName>
</protein>
<evidence type="ECO:0000313" key="1">
    <source>
        <dbReference type="Ensembl" id="ENSSFOP00015072530.1"/>
    </source>
</evidence>
<keyword evidence="2" id="KW-1185">Reference proteome</keyword>
<sequence length="101" mass="11400">CSRMRLKTCTSGYVSHFASCESSFQLSTLHQWERLKPTLLFSTLLCVSNTFSLEVSNSAASFLLLPLQSQSVHPLMRLSPKLSQKRKKPVPWVGVAFLKAW</sequence>
<reference evidence="1" key="2">
    <citation type="submission" date="2025-08" db="UniProtKB">
        <authorList>
            <consortium name="Ensembl"/>
        </authorList>
    </citation>
    <scope>IDENTIFICATION</scope>
</reference>
<dbReference type="AlphaFoldDB" id="A0A8C9WF10"/>
<name>A0A8C9WF10_SCLFO</name>
<dbReference type="OrthoDB" id="9940794at2759"/>